<keyword evidence="2" id="KW-1185">Reference proteome</keyword>
<organism evidence="1 2">
    <name type="scientific">Dermacentor silvarum</name>
    <name type="common">Tick</name>
    <dbReference type="NCBI Taxonomy" id="543639"/>
    <lineage>
        <taxon>Eukaryota</taxon>
        <taxon>Metazoa</taxon>
        <taxon>Ecdysozoa</taxon>
        <taxon>Arthropoda</taxon>
        <taxon>Chelicerata</taxon>
        <taxon>Arachnida</taxon>
        <taxon>Acari</taxon>
        <taxon>Parasitiformes</taxon>
        <taxon>Ixodida</taxon>
        <taxon>Ixodoidea</taxon>
        <taxon>Ixodidae</taxon>
        <taxon>Rhipicephalinae</taxon>
        <taxon>Dermacentor</taxon>
    </lineage>
</organism>
<comment type="caution">
    <text evidence="1">The sequence shown here is derived from an EMBL/GenBank/DDBJ whole genome shotgun (WGS) entry which is preliminary data.</text>
</comment>
<name>A0ACB8DJZ3_DERSI</name>
<protein>
    <submittedName>
        <fullName evidence="1">Uncharacterized protein</fullName>
    </submittedName>
</protein>
<dbReference type="Proteomes" id="UP000821865">
    <property type="component" value="Chromosome 11"/>
</dbReference>
<gene>
    <name evidence="1" type="ORF">HPB49_020161</name>
</gene>
<evidence type="ECO:0000313" key="2">
    <source>
        <dbReference type="Proteomes" id="UP000821865"/>
    </source>
</evidence>
<sequence>MPPLCLRRHTCRLRHRGLVQGLRPRLSMSVVVAGVRRQESRTTEEVGRHEIIGPVEVVAVTLYDAFDGQQQQQAPPKSASAPATPQGGGAGGHAASQQVSQLRDKPAAAVRGNGLSAPTQSAPCTPPATSNTASNQATTSADMPPLKEPKDSFDPILRGSRQKERDSLRKYPREMERAVPSLSFASTGKDGDSARREAAAQLLGKSRLLDCRRRNGDASLRLSLRVPRPSSHADDGAFQTPLREVAPKEMGHARTLRNIVVSFPDCATPPFSFRLSFLSLFWSSADDVCPDVNIKLGRVAFFPESHVSRSEARLDLGSERQRVTLSSLSDAVSRAALIHMRPLMHRSCRHRPRIRDRLAWARANASRTAF</sequence>
<proteinExistence type="predicted"/>
<evidence type="ECO:0000313" key="1">
    <source>
        <dbReference type="EMBL" id="KAH7971190.1"/>
    </source>
</evidence>
<accession>A0ACB8DJZ3</accession>
<dbReference type="EMBL" id="CM023480">
    <property type="protein sequence ID" value="KAH7971190.1"/>
    <property type="molecule type" value="Genomic_DNA"/>
</dbReference>
<reference evidence="1" key="1">
    <citation type="submission" date="2020-05" db="EMBL/GenBank/DDBJ databases">
        <title>Large-scale comparative analyses of tick genomes elucidate their genetic diversity and vector capacities.</title>
        <authorList>
            <person name="Jia N."/>
            <person name="Wang J."/>
            <person name="Shi W."/>
            <person name="Du L."/>
            <person name="Sun Y."/>
            <person name="Zhan W."/>
            <person name="Jiang J."/>
            <person name="Wang Q."/>
            <person name="Zhang B."/>
            <person name="Ji P."/>
            <person name="Sakyi L.B."/>
            <person name="Cui X."/>
            <person name="Yuan T."/>
            <person name="Jiang B."/>
            <person name="Yang W."/>
            <person name="Lam T.T.-Y."/>
            <person name="Chang Q."/>
            <person name="Ding S."/>
            <person name="Wang X."/>
            <person name="Zhu J."/>
            <person name="Ruan X."/>
            <person name="Zhao L."/>
            <person name="Wei J."/>
            <person name="Que T."/>
            <person name="Du C."/>
            <person name="Cheng J."/>
            <person name="Dai P."/>
            <person name="Han X."/>
            <person name="Huang E."/>
            <person name="Gao Y."/>
            <person name="Liu J."/>
            <person name="Shao H."/>
            <person name="Ye R."/>
            <person name="Li L."/>
            <person name="Wei W."/>
            <person name="Wang X."/>
            <person name="Wang C."/>
            <person name="Yang T."/>
            <person name="Huo Q."/>
            <person name="Li W."/>
            <person name="Guo W."/>
            <person name="Chen H."/>
            <person name="Zhou L."/>
            <person name="Ni X."/>
            <person name="Tian J."/>
            <person name="Zhou Y."/>
            <person name="Sheng Y."/>
            <person name="Liu T."/>
            <person name="Pan Y."/>
            <person name="Xia L."/>
            <person name="Li J."/>
            <person name="Zhao F."/>
            <person name="Cao W."/>
        </authorList>
    </citation>
    <scope>NUCLEOTIDE SEQUENCE</scope>
    <source>
        <strain evidence="1">Dsil-2018</strain>
    </source>
</reference>